<accession>A0AB38XN54</accession>
<evidence type="ECO:0000313" key="3">
    <source>
        <dbReference type="EMBL" id="WCE45703.1"/>
    </source>
</evidence>
<dbReference type="RefSeq" id="WP_004807249.1">
    <property type="nucleotide sequence ID" value="NZ_CP116394.1"/>
</dbReference>
<dbReference type="InterPro" id="IPR007329">
    <property type="entry name" value="FMN-bd"/>
</dbReference>
<dbReference type="GO" id="GO:0010181">
    <property type="term" value="F:FMN binding"/>
    <property type="evidence" value="ECO:0007669"/>
    <property type="project" value="InterPro"/>
</dbReference>
<evidence type="ECO:0000259" key="2">
    <source>
        <dbReference type="Pfam" id="PF04205"/>
    </source>
</evidence>
<dbReference type="GO" id="GO:0016020">
    <property type="term" value="C:membrane"/>
    <property type="evidence" value="ECO:0007669"/>
    <property type="project" value="InterPro"/>
</dbReference>
<feature type="signal peptide" evidence="1">
    <location>
        <begin position="1"/>
        <end position="22"/>
    </location>
</feature>
<feature type="domain" description="FMN-binding" evidence="2">
    <location>
        <begin position="54"/>
        <end position="144"/>
    </location>
</feature>
<protein>
    <submittedName>
        <fullName evidence="3">FMN-binding protein</fullName>
    </submittedName>
</protein>
<dbReference type="Proteomes" id="UP001211044">
    <property type="component" value="Chromosome"/>
</dbReference>
<proteinExistence type="predicted"/>
<keyword evidence="1" id="KW-0732">Signal</keyword>
<dbReference type="KEGG" id="wne:PIG85_08635"/>
<reference evidence="3" key="1">
    <citation type="submission" date="2023-01" db="EMBL/GenBank/DDBJ databases">
        <title>Comparative Genomic Analysis of the Clinically-Derived Winkia Strain NY0527 Provides Evidence into the Taxonomic Reassignment of Winkia neuii and Characterizes Their Virulence Traits.</title>
        <authorList>
            <person name="Cai X."/>
            <person name="Peng Y."/>
            <person name="Li M."/>
            <person name="Qiu Y."/>
            <person name="Wang Y."/>
            <person name="Xu L."/>
            <person name="Hou Q."/>
        </authorList>
    </citation>
    <scope>NUCLEOTIDE SEQUENCE</scope>
    <source>
        <strain evidence="3">NY0527</strain>
    </source>
</reference>
<dbReference type="PROSITE" id="PS51257">
    <property type="entry name" value="PROKAR_LIPOPROTEIN"/>
    <property type="match status" value="1"/>
</dbReference>
<organism evidence="3 4">
    <name type="scientific">Winkia neuii subsp. anitrata</name>
    <dbReference type="NCBI Taxonomy" id="29318"/>
    <lineage>
        <taxon>Bacteria</taxon>
        <taxon>Bacillati</taxon>
        <taxon>Actinomycetota</taxon>
        <taxon>Actinomycetes</taxon>
        <taxon>Actinomycetales</taxon>
        <taxon>Actinomycetaceae</taxon>
        <taxon>Winkia</taxon>
    </lineage>
</organism>
<evidence type="ECO:0000256" key="1">
    <source>
        <dbReference type="SAM" id="SignalP"/>
    </source>
</evidence>
<dbReference type="AlphaFoldDB" id="A0AB38XN54"/>
<dbReference type="Gene3D" id="3.90.1010.20">
    <property type="match status" value="1"/>
</dbReference>
<name>A0AB38XN54_9ACTO</name>
<dbReference type="EMBL" id="CP116394">
    <property type="protein sequence ID" value="WCE45703.1"/>
    <property type="molecule type" value="Genomic_DNA"/>
</dbReference>
<gene>
    <name evidence="3" type="ORF">PIG85_08635</name>
</gene>
<dbReference type="Pfam" id="PF04205">
    <property type="entry name" value="FMN_bind"/>
    <property type="match status" value="1"/>
</dbReference>
<evidence type="ECO:0000313" key="4">
    <source>
        <dbReference type="Proteomes" id="UP001211044"/>
    </source>
</evidence>
<feature type="chain" id="PRO_5044290398" evidence="1">
    <location>
        <begin position="23"/>
        <end position="171"/>
    </location>
</feature>
<sequence>MSAKKSLQLAAFGMLGAVVLSACTPPQLVDMSKPLKDGTFEGASNPDEQGAVGTVQITVKDGKITDTKYQTKTADGQVKDKEYGKTKGGEVGNQEYYERAQAVVHSYDQYSKKLTEVGDPTKVDVISGATVAHSQFLQAAVRAIYKSQGVKDDGAVDSIDVPSLKLDDEDY</sequence>